<protein>
    <submittedName>
        <fullName evidence="2">Hly-III related</fullName>
    </submittedName>
</protein>
<dbReference type="STRING" id="1429867.A0A0G4PN21"/>
<evidence type="ECO:0000256" key="1">
    <source>
        <dbReference type="SAM" id="Phobius"/>
    </source>
</evidence>
<sequence>MSSLQQVHDPPTSMAEPKPQSLHDFTILTIVNVFVLLYIYLFVIHFLLFYFPSSPRGILDSLSVLVFSAGVIFWCTSSVFYRFLDAFRGNDAAEWQKLEFGAALVLIWAATLPSVVVLFRTELYLQLGYITAFTVVAVEILVDFVICDPSCCAVRYRFPYSCVSLGLLSLIPTIYALTGTSQSAPSLAIHHGRMAIWNSLSATFYLFRPLERIGVVNGWRPSLYVMHLVLAYNAVTYSSAVLQAVAQNTA</sequence>
<name>A0A0G4PN21_PENC3</name>
<dbReference type="AlphaFoldDB" id="A0A0G4PN21"/>
<keyword evidence="1" id="KW-0472">Membrane</keyword>
<dbReference type="Proteomes" id="UP000053732">
    <property type="component" value="Unassembled WGS sequence"/>
</dbReference>
<feature type="transmembrane region" description="Helical" evidence="1">
    <location>
        <begin position="25"/>
        <end position="50"/>
    </location>
</feature>
<feature type="transmembrane region" description="Helical" evidence="1">
    <location>
        <begin position="158"/>
        <end position="177"/>
    </location>
</feature>
<organism evidence="2 3">
    <name type="scientific">Penicillium camemberti (strain FM 013)</name>
    <dbReference type="NCBI Taxonomy" id="1429867"/>
    <lineage>
        <taxon>Eukaryota</taxon>
        <taxon>Fungi</taxon>
        <taxon>Dikarya</taxon>
        <taxon>Ascomycota</taxon>
        <taxon>Pezizomycotina</taxon>
        <taxon>Eurotiomycetes</taxon>
        <taxon>Eurotiomycetidae</taxon>
        <taxon>Eurotiales</taxon>
        <taxon>Aspergillaceae</taxon>
        <taxon>Penicillium</taxon>
    </lineage>
</organism>
<evidence type="ECO:0000313" key="3">
    <source>
        <dbReference type="Proteomes" id="UP000053732"/>
    </source>
</evidence>
<reference evidence="2 3" key="1">
    <citation type="journal article" date="2014" name="Nat. Commun.">
        <title>Multiple recent horizontal transfers of a large genomic region in cheese making fungi.</title>
        <authorList>
            <person name="Cheeseman K."/>
            <person name="Ropars J."/>
            <person name="Renault P."/>
            <person name="Dupont J."/>
            <person name="Gouzy J."/>
            <person name="Branca A."/>
            <person name="Abraham A.L."/>
            <person name="Ceppi M."/>
            <person name="Conseiller E."/>
            <person name="Debuchy R."/>
            <person name="Malagnac F."/>
            <person name="Goarin A."/>
            <person name="Silar P."/>
            <person name="Lacoste S."/>
            <person name="Sallet E."/>
            <person name="Bensimon A."/>
            <person name="Giraud T."/>
            <person name="Brygoo Y."/>
        </authorList>
    </citation>
    <scope>NUCLEOTIDE SEQUENCE [LARGE SCALE GENOMIC DNA]</scope>
    <source>
        <strain evidence="3">FM 013</strain>
    </source>
</reference>
<feature type="transmembrane region" description="Helical" evidence="1">
    <location>
        <begin position="62"/>
        <end position="80"/>
    </location>
</feature>
<evidence type="ECO:0000313" key="2">
    <source>
        <dbReference type="EMBL" id="CRL27561.1"/>
    </source>
</evidence>
<proteinExistence type="predicted"/>
<keyword evidence="1" id="KW-0812">Transmembrane</keyword>
<dbReference type="EMBL" id="HG793156">
    <property type="protein sequence ID" value="CRL27561.1"/>
    <property type="molecule type" value="Genomic_DNA"/>
</dbReference>
<feature type="transmembrane region" description="Helical" evidence="1">
    <location>
        <begin position="100"/>
        <end position="119"/>
    </location>
</feature>
<gene>
    <name evidence="2" type="ORF">PCAMFM013_S023g000019</name>
</gene>
<keyword evidence="1" id="KW-1133">Transmembrane helix</keyword>
<feature type="transmembrane region" description="Helical" evidence="1">
    <location>
        <begin position="126"/>
        <end position="146"/>
    </location>
</feature>
<accession>A0A0G4PN21</accession>
<keyword evidence="3" id="KW-1185">Reference proteome</keyword>